<dbReference type="PANTHER" id="PTHR14614:SF164">
    <property type="entry name" value="HISTONE-ARGININE METHYLTRANSFERASE METTL23"/>
    <property type="match status" value="1"/>
</dbReference>
<sequence>GQVWPAALGLCQYLVENPSNIKDKNVLELAGGLGLPSLVAAHFAKSVCCSDYIKDAVDIVTESAKLNHLNIFTEVIDCNHIPDDKLGDVILLSDINYEPAVFDELYISLTQILNKGAKIILSTPQRLMAKPFIEKLLPFVMEQTEVEVLNSENRKEWVSVYILEKH</sequence>
<dbReference type="PANTHER" id="PTHR14614">
    <property type="entry name" value="HEPATOCELLULAR CARCINOMA-ASSOCIATED ANTIGEN"/>
    <property type="match status" value="1"/>
</dbReference>
<dbReference type="GO" id="GO:0008168">
    <property type="term" value="F:methyltransferase activity"/>
    <property type="evidence" value="ECO:0007669"/>
    <property type="project" value="UniProtKB-KW"/>
</dbReference>
<evidence type="ECO:0000313" key="6">
    <source>
        <dbReference type="Proteomes" id="UP000249645"/>
    </source>
</evidence>
<reference evidence="5 6" key="1">
    <citation type="submission" date="2017-11" db="EMBL/GenBank/DDBJ databases">
        <title>Infants hospitalized years apart are colonized by the same room-sourced microbial strains.</title>
        <authorList>
            <person name="Brooks B."/>
            <person name="Olm M.R."/>
            <person name="Firek B.A."/>
            <person name="Baker R."/>
            <person name="Thomas B.C."/>
            <person name="Morowitz M.J."/>
            <person name="Banfield J.F."/>
        </authorList>
    </citation>
    <scope>NUCLEOTIDE SEQUENCE [LARGE SCALE GENOMIC DNA]</scope>
    <source>
        <strain evidence="5">S2_009_000_R2_76</strain>
    </source>
</reference>
<comment type="caution">
    <text evidence="5">The sequence shown here is derived from an EMBL/GenBank/DDBJ whole genome shotgun (WGS) entry which is preliminary data.</text>
</comment>
<proteinExistence type="inferred from homology"/>
<feature type="non-terminal residue" evidence="5">
    <location>
        <position position="1"/>
    </location>
</feature>
<gene>
    <name evidence="5" type="ORF">DI598_18300</name>
</gene>
<evidence type="ECO:0000256" key="2">
    <source>
        <dbReference type="ARBA" id="ARBA00022679"/>
    </source>
</evidence>
<evidence type="ECO:0000256" key="3">
    <source>
        <dbReference type="ARBA" id="ARBA00022691"/>
    </source>
</evidence>
<dbReference type="Pfam" id="PF10294">
    <property type="entry name" value="Methyltransf_16"/>
    <property type="match status" value="1"/>
</dbReference>
<dbReference type="InterPro" id="IPR019410">
    <property type="entry name" value="Methyltransf_16"/>
</dbReference>
<dbReference type="GO" id="GO:0032259">
    <property type="term" value="P:methylation"/>
    <property type="evidence" value="ECO:0007669"/>
    <property type="project" value="UniProtKB-KW"/>
</dbReference>
<keyword evidence="2 5" id="KW-0808">Transferase</keyword>
<dbReference type="Gene3D" id="3.40.50.150">
    <property type="entry name" value="Vaccinia Virus protein VP39"/>
    <property type="match status" value="1"/>
</dbReference>
<dbReference type="EMBL" id="QFOI01000525">
    <property type="protein sequence ID" value="PZP41361.1"/>
    <property type="molecule type" value="Genomic_DNA"/>
</dbReference>
<comment type="similarity">
    <text evidence="4">Belongs to the methyltransferase superfamily. METTL23 family.</text>
</comment>
<evidence type="ECO:0000313" key="5">
    <source>
        <dbReference type="EMBL" id="PZP41361.1"/>
    </source>
</evidence>
<organism evidence="5 6">
    <name type="scientific">Pseudopedobacter saltans</name>
    <dbReference type="NCBI Taxonomy" id="151895"/>
    <lineage>
        <taxon>Bacteria</taxon>
        <taxon>Pseudomonadati</taxon>
        <taxon>Bacteroidota</taxon>
        <taxon>Sphingobacteriia</taxon>
        <taxon>Sphingobacteriales</taxon>
        <taxon>Sphingobacteriaceae</taxon>
        <taxon>Pseudopedobacter</taxon>
    </lineage>
</organism>
<evidence type="ECO:0000256" key="1">
    <source>
        <dbReference type="ARBA" id="ARBA00022603"/>
    </source>
</evidence>
<dbReference type="SUPFAM" id="SSF53335">
    <property type="entry name" value="S-adenosyl-L-methionine-dependent methyltransferases"/>
    <property type="match status" value="1"/>
</dbReference>
<protein>
    <submittedName>
        <fullName evidence="5">Methyltransferase</fullName>
    </submittedName>
</protein>
<keyword evidence="3" id="KW-0949">S-adenosyl-L-methionine</keyword>
<dbReference type="AlphaFoldDB" id="A0A2W5EBF6"/>
<keyword evidence="1 5" id="KW-0489">Methyltransferase</keyword>
<evidence type="ECO:0000256" key="4">
    <source>
        <dbReference type="ARBA" id="ARBA00043988"/>
    </source>
</evidence>
<accession>A0A2W5EBF6</accession>
<dbReference type="Proteomes" id="UP000249645">
    <property type="component" value="Unassembled WGS sequence"/>
</dbReference>
<dbReference type="InterPro" id="IPR029063">
    <property type="entry name" value="SAM-dependent_MTases_sf"/>
</dbReference>
<name>A0A2W5EBF6_9SPHI</name>